<feature type="compositionally biased region" description="Polar residues" evidence="1">
    <location>
        <begin position="446"/>
        <end position="457"/>
    </location>
</feature>
<feature type="compositionally biased region" description="Polar residues" evidence="1">
    <location>
        <begin position="257"/>
        <end position="270"/>
    </location>
</feature>
<feature type="compositionally biased region" description="Polar residues" evidence="1">
    <location>
        <begin position="658"/>
        <end position="670"/>
    </location>
</feature>
<feature type="region of interest" description="Disordered" evidence="1">
    <location>
        <begin position="300"/>
        <end position="334"/>
    </location>
</feature>
<name>B0CXK2_LACBS</name>
<evidence type="ECO:0000256" key="1">
    <source>
        <dbReference type="SAM" id="MobiDB-lite"/>
    </source>
</evidence>
<feature type="region of interest" description="Disordered" evidence="1">
    <location>
        <begin position="524"/>
        <end position="563"/>
    </location>
</feature>
<feature type="compositionally biased region" description="Polar residues" evidence="1">
    <location>
        <begin position="634"/>
        <end position="649"/>
    </location>
</feature>
<feature type="compositionally biased region" description="Polar residues" evidence="1">
    <location>
        <begin position="742"/>
        <end position="778"/>
    </location>
</feature>
<feature type="region of interest" description="Disordered" evidence="1">
    <location>
        <begin position="626"/>
        <end position="709"/>
    </location>
</feature>
<sequence>MTGSTEGNGPSYISSHSADVILSDIRPIKLKIEALKSINVLLDEFLYNILSASHSLSTDKLRASLLSLLPTSLGKEALLEAEVELRAYWERTAPAGITPPREDDSRTFNLQWAFELLRLKCEAFSTLNEADEDPGTETHINERLGRSGASPPKAALVAPAALYLTAILEATCEHILSNVGRVAARDSSRTSATVNDLFVALCEDDSIYCLFRAMKVYDQIEQLSKNPKSRRSKSFSRTDKASSSRTSSPHHELALVNSLTGSRSRQSSEGSVMTTTVTASTVGSRSSFDKTRAMRMFVSNSKASLERDGSQNRHKKSESVMSENSRQIGPEENDVAEDVAMLQEFDDLMRSTSTMKVSLTPDRLKTMEVYKQEKDQRSNRRPVPLSFKPETEPPSSHTPQGTSLRHVDSIVEDDEESSSPKQFRTHRIRQASVATPPSASSSTVPNRTRSVSASAGSRNVARTPVRSPNGNVPSSFLPPVASPPPSSNAKMVQSREHLMHRGREDSGFPSRTRIIQKNRESLDLDDVMGGSDDEEDLSFTSAKVKPRQPVSPKRSTTTHPVSARTRELMDFLAEGPPEPPVSKEGKELLDFLAQGPPSPLYNSSAISLDSKPKAGRLQRMISKLNLGNPEKAKGSSSSPLKPAQLSTGRQGVERSPMQHKSSTATLSSLANRPIPPRPPRPISPPSSPSPSRGSFDENFAGGSPRTPFVPQEAAAVKGNLANSVPTIPHTNKEVQEKPLSRALSSPVNGNGNTKNGYSVVPTNDTLPIIPSRTTSHPASPTRKPVPAISPSVMTTDPPATTPTITSQALSATDARDMHRLLSSATTADECRIIFDMFLARSGVAGEPKPMVVPYPSPSPSLVKQSHFTAKETSLETSLVELLLGGSAVSEVPPRPRRQRPSKPEDSSST</sequence>
<reference evidence="2 3" key="1">
    <citation type="journal article" date="2008" name="Nature">
        <title>The genome of Laccaria bicolor provides insights into mycorrhizal symbiosis.</title>
        <authorList>
            <person name="Martin F."/>
            <person name="Aerts A."/>
            <person name="Ahren D."/>
            <person name="Brun A."/>
            <person name="Danchin E.G.J."/>
            <person name="Duchaussoy F."/>
            <person name="Gibon J."/>
            <person name="Kohler A."/>
            <person name="Lindquist E."/>
            <person name="Pereda V."/>
            <person name="Salamov A."/>
            <person name="Shapiro H.J."/>
            <person name="Wuyts J."/>
            <person name="Blaudez D."/>
            <person name="Buee M."/>
            <person name="Brokstein P."/>
            <person name="Canbaeck B."/>
            <person name="Cohen D."/>
            <person name="Courty P.E."/>
            <person name="Coutinho P.M."/>
            <person name="Delaruelle C."/>
            <person name="Detter J.C."/>
            <person name="Deveau A."/>
            <person name="DiFazio S."/>
            <person name="Duplessis S."/>
            <person name="Fraissinet-Tachet L."/>
            <person name="Lucic E."/>
            <person name="Frey-Klett P."/>
            <person name="Fourrey C."/>
            <person name="Feussner I."/>
            <person name="Gay G."/>
            <person name="Grimwood J."/>
            <person name="Hoegger P.J."/>
            <person name="Jain P."/>
            <person name="Kilaru S."/>
            <person name="Labbe J."/>
            <person name="Lin Y.C."/>
            <person name="Legue V."/>
            <person name="Le Tacon F."/>
            <person name="Marmeisse R."/>
            <person name="Melayah D."/>
            <person name="Montanini B."/>
            <person name="Muratet M."/>
            <person name="Nehls U."/>
            <person name="Niculita-Hirzel H."/>
            <person name="Oudot-Le Secq M.P."/>
            <person name="Peter M."/>
            <person name="Quesneville H."/>
            <person name="Rajashekar B."/>
            <person name="Reich M."/>
            <person name="Rouhier N."/>
            <person name="Schmutz J."/>
            <person name="Yin T."/>
            <person name="Chalot M."/>
            <person name="Henrissat B."/>
            <person name="Kuees U."/>
            <person name="Lucas S."/>
            <person name="Van de Peer Y."/>
            <person name="Podila G.K."/>
            <person name="Polle A."/>
            <person name="Pukkila P.J."/>
            <person name="Richardson P.M."/>
            <person name="Rouze P."/>
            <person name="Sanders I.R."/>
            <person name="Stajich J.E."/>
            <person name="Tunlid A."/>
            <person name="Tuskan G."/>
            <person name="Grigoriev I.V."/>
        </authorList>
    </citation>
    <scope>NUCLEOTIDE SEQUENCE [LARGE SCALE GENOMIC DNA]</scope>
    <source>
        <strain evidence="3">S238N-H82 / ATCC MYA-4686</strain>
    </source>
</reference>
<dbReference type="GO" id="GO:0046982">
    <property type="term" value="F:protein heterodimerization activity"/>
    <property type="evidence" value="ECO:0007669"/>
    <property type="project" value="InterPro"/>
</dbReference>
<feature type="region of interest" description="Disordered" evidence="1">
    <location>
        <begin position="592"/>
        <end position="614"/>
    </location>
</feature>
<dbReference type="OrthoDB" id="5382203at2759"/>
<dbReference type="KEGG" id="lbc:LACBIDRAFT_292763"/>
<feature type="compositionally biased region" description="Polar residues" evidence="1">
    <location>
        <begin position="393"/>
        <end position="403"/>
    </location>
</feature>
<dbReference type="InterPro" id="IPR009072">
    <property type="entry name" value="Histone-fold"/>
</dbReference>
<feature type="compositionally biased region" description="Low complexity" evidence="1">
    <location>
        <begin position="271"/>
        <end position="285"/>
    </location>
</feature>
<keyword evidence="3" id="KW-1185">Reference proteome</keyword>
<feature type="region of interest" description="Disordered" evidence="1">
    <location>
        <begin position="721"/>
        <end position="802"/>
    </location>
</feature>
<dbReference type="HOGENOM" id="CLU_010592_0_0_1"/>
<dbReference type="InParanoid" id="B0CXK2"/>
<dbReference type="Proteomes" id="UP000001194">
    <property type="component" value="Unassembled WGS sequence"/>
</dbReference>
<feature type="region of interest" description="Disordered" evidence="1">
    <location>
        <begin position="371"/>
        <end position="491"/>
    </location>
</feature>
<dbReference type="AlphaFoldDB" id="B0CXK2"/>
<dbReference type="GeneID" id="6072341"/>
<proteinExistence type="predicted"/>
<feature type="compositionally biased region" description="Basic and acidic residues" evidence="1">
    <location>
        <begin position="730"/>
        <end position="739"/>
    </location>
</feature>
<feature type="compositionally biased region" description="Pro residues" evidence="1">
    <location>
        <begin position="673"/>
        <end position="688"/>
    </location>
</feature>
<feature type="region of interest" description="Disordered" evidence="1">
    <location>
        <begin position="129"/>
        <end position="150"/>
    </location>
</feature>
<feature type="region of interest" description="Disordered" evidence="1">
    <location>
        <begin position="884"/>
        <end position="909"/>
    </location>
</feature>
<dbReference type="EMBL" id="DS547094">
    <property type="protein sequence ID" value="EDR12276.1"/>
    <property type="molecule type" value="Genomic_DNA"/>
</dbReference>
<feature type="compositionally biased region" description="Acidic residues" evidence="1">
    <location>
        <begin position="524"/>
        <end position="537"/>
    </location>
</feature>
<dbReference type="Gene3D" id="1.10.20.10">
    <property type="entry name" value="Histone, subunit A"/>
    <property type="match status" value="1"/>
</dbReference>
<dbReference type="RefSeq" id="XP_001876540.1">
    <property type="nucleotide sequence ID" value="XM_001876505.1"/>
</dbReference>
<protein>
    <submittedName>
        <fullName evidence="2">Predicted protein</fullName>
    </submittedName>
</protein>
<feature type="compositionally biased region" description="Low complexity" evidence="1">
    <location>
        <begin position="431"/>
        <end position="445"/>
    </location>
</feature>
<evidence type="ECO:0000313" key="3">
    <source>
        <dbReference type="Proteomes" id="UP000001194"/>
    </source>
</evidence>
<accession>B0CXK2</accession>
<gene>
    <name evidence="2" type="ORF">LACBIDRAFT_292763</name>
</gene>
<organism evidence="3">
    <name type="scientific">Laccaria bicolor (strain S238N-H82 / ATCC MYA-4686)</name>
    <name type="common">Bicoloured deceiver</name>
    <name type="synonym">Laccaria laccata var. bicolor</name>
    <dbReference type="NCBI Taxonomy" id="486041"/>
    <lineage>
        <taxon>Eukaryota</taxon>
        <taxon>Fungi</taxon>
        <taxon>Dikarya</taxon>
        <taxon>Basidiomycota</taxon>
        <taxon>Agaricomycotina</taxon>
        <taxon>Agaricomycetes</taxon>
        <taxon>Agaricomycetidae</taxon>
        <taxon>Agaricales</taxon>
        <taxon>Agaricineae</taxon>
        <taxon>Hydnangiaceae</taxon>
        <taxon>Laccaria</taxon>
    </lineage>
</organism>
<evidence type="ECO:0000313" key="2">
    <source>
        <dbReference type="EMBL" id="EDR12276.1"/>
    </source>
</evidence>
<feature type="region of interest" description="Disordered" evidence="1">
    <location>
        <begin position="222"/>
        <end position="285"/>
    </location>
</feature>